<feature type="domain" description="TECPR1-like DysF" evidence="7">
    <location>
        <begin position="131"/>
        <end position="551"/>
    </location>
</feature>
<dbReference type="PANTHER" id="PTHR28304:SF1">
    <property type="entry name" value="PEROXISOMAL MEMBRANE PROTEIN PEX28"/>
    <property type="match status" value="1"/>
</dbReference>
<keyword evidence="2 6" id="KW-0812">Transmembrane</keyword>
<feature type="transmembrane region" description="Helical" evidence="6">
    <location>
        <begin position="343"/>
        <end position="362"/>
    </location>
</feature>
<comment type="subcellular location">
    <subcellularLocation>
        <location evidence="1">Membrane</location>
        <topology evidence="1">Multi-pass membrane protein</topology>
    </subcellularLocation>
</comment>
<evidence type="ECO:0000313" key="8">
    <source>
        <dbReference type="EMBL" id="QBM87301.1"/>
    </source>
</evidence>
<sequence length="566" mass="65295">MSESGQHERRSNKARFVSHLFDYTTNIAELRGYDSNRGLAAGTAAAMLSMGLDKIEGKSNLSSAELEYLEAEADIIGKVPLSAEEMRGGGDQAHFMDRFMDILVRSTLPESQEAADLQARMSDPSRTRKPPLSIRVFVKNLKELSWKMGAFFKFQYGIVHVFTWRKPTKTLCVLVAYTCVCMWPHLVLTFPLLFLIFGLILPAYLHRHPMDKPELIPVKKRGQTLLEYLNESNDRSVLTDILEERPQFPEEYALTHSGESTSSGSAGVPESTDDKPKLNKDSIDIPDKIDKKDKRRFVKSQVSLLINMRDLQNLTGDVLESIKTGEKLVNELTNFKDERLTTFVFYVIIVITFVVLFFGRYIPWRLIFIQSGWAAVLLCHPNSKKYIVELQKGHNNAHRKTPVSQGTTPAKKSGSIFENFDRQDIIVDDQPEVRIVEIYELQTRDVFKQEWKFYAYSKRLFDFKDSVRLAGKLPHGVDHLTKVLPPKEWKFDFGLANNWRIDTNPQEFLSIRKVDLTHLSIPDGETDGWICDKVPVDQDTTQEFRRRRLYRTCYRYARPYNVYKLE</sequence>
<name>A0A4P6XNG8_9ASCO</name>
<gene>
    <name evidence="8" type="primary">MPUL0B05030</name>
    <name evidence="8" type="ORF">METSCH_B05030</name>
</gene>
<dbReference type="PANTHER" id="PTHR28304">
    <property type="entry name" value="PEROXISOMAL MEMBRANE PROTEIN PEX29"/>
    <property type="match status" value="1"/>
</dbReference>
<dbReference type="STRING" id="2163413.A0A4P6XNG8"/>
<keyword evidence="9" id="KW-1185">Reference proteome</keyword>
<dbReference type="GO" id="GO:0005778">
    <property type="term" value="C:peroxisomal membrane"/>
    <property type="evidence" value="ECO:0007669"/>
    <property type="project" value="TreeGrafter"/>
</dbReference>
<dbReference type="AlphaFoldDB" id="A0A4P6XNG8"/>
<organism evidence="8 9">
    <name type="scientific">Metschnikowia aff. pulcherrima</name>
    <dbReference type="NCBI Taxonomy" id="2163413"/>
    <lineage>
        <taxon>Eukaryota</taxon>
        <taxon>Fungi</taxon>
        <taxon>Dikarya</taxon>
        <taxon>Ascomycota</taxon>
        <taxon>Saccharomycotina</taxon>
        <taxon>Pichiomycetes</taxon>
        <taxon>Metschnikowiaceae</taxon>
        <taxon>Metschnikowia</taxon>
    </lineage>
</organism>
<dbReference type="InterPro" id="IPR052816">
    <property type="entry name" value="Peroxisomal_Membrane_PEX28-32"/>
</dbReference>
<evidence type="ECO:0000256" key="3">
    <source>
        <dbReference type="ARBA" id="ARBA00022989"/>
    </source>
</evidence>
<evidence type="ECO:0000256" key="4">
    <source>
        <dbReference type="ARBA" id="ARBA00023136"/>
    </source>
</evidence>
<feature type="compositionally biased region" description="Basic and acidic residues" evidence="5">
    <location>
        <begin position="272"/>
        <end position="285"/>
    </location>
</feature>
<dbReference type="GO" id="GO:0007031">
    <property type="term" value="P:peroxisome organization"/>
    <property type="evidence" value="ECO:0007669"/>
    <property type="project" value="UniProtKB-ARBA"/>
</dbReference>
<protein>
    <submittedName>
        <fullName evidence="8">Integral peroxisomal membrane peroxin</fullName>
    </submittedName>
</protein>
<dbReference type="InterPro" id="IPR010482">
    <property type="entry name" value="TECPR1-like_DysF"/>
</dbReference>
<dbReference type="Pfam" id="PF06398">
    <property type="entry name" value="Pex24p"/>
    <property type="match status" value="1"/>
</dbReference>
<evidence type="ECO:0000256" key="2">
    <source>
        <dbReference type="ARBA" id="ARBA00022692"/>
    </source>
</evidence>
<proteinExistence type="predicted"/>
<evidence type="ECO:0000256" key="6">
    <source>
        <dbReference type="SAM" id="Phobius"/>
    </source>
</evidence>
<evidence type="ECO:0000256" key="5">
    <source>
        <dbReference type="SAM" id="MobiDB-lite"/>
    </source>
</evidence>
<accession>A0A4P6XNG8</accession>
<evidence type="ECO:0000259" key="7">
    <source>
        <dbReference type="Pfam" id="PF06398"/>
    </source>
</evidence>
<keyword evidence="3 6" id="KW-1133">Transmembrane helix</keyword>
<keyword evidence="4 6" id="KW-0472">Membrane</keyword>
<evidence type="ECO:0000256" key="1">
    <source>
        <dbReference type="ARBA" id="ARBA00004141"/>
    </source>
</evidence>
<feature type="transmembrane region" description="Helical" evidence="6">
    <location>
        <begin position="182"/>
        <end position="205"/>
    </location>
</feature>
<dbReference type="Proteomes" id="UP000292447">
    <property type="component" value="Chromosome II"/>
</dbReference>
<dbReference type="EMBL" id="CP034457">
    <property type="protein sequence ID" value="QBM87301.1"/>
    <property type="molecule type" value="Genomic_DNA"/>
</dbReference>
<reference evidence="9" key="1">
    <citation type="submission" date="2019-03" db="EMBL/GenBank/DDBJ databases">
        <title>Snf2 controls pulcherriminic acid biosynthesis and connects pigmentation and antifungal activity of the yeast Metschnikowia pulcherrima.</title>
        <authorList>
            <person name="Gore-Lloyd D."/>
            <person name="Sumann I."/>
            <person name="Brachmann A.O."/>
            <person name="Schneeberger K."/>
            <person name="Ortiz-Merino R.A."/>
            <person name="Moreno-Beltran M."/>
            <person name="Schlaefli M."/>
            <person name="Kirner P."/>
            <person name="Santos Kron A."/>
            <person name="Wolfe K.H."/>
            <person name="Piel J."/>
            <person name="Ahrens C.H."/>
            <person name="Henk D."/>
            <person name="Freimoser F.M."/>
        </authorList>
    </citation>
    <scope>NUCLEOTIDE SEQUENCE [LARGE SCALE GENOMIC DNA]</scope>
    <source>
        <strain evidence="9">APC 1.2</strain>
    </source>
</reference>
<evidence type="ECO:0000313" key="9">
    <source>
        <dbReference type="Proteomes" id="UP000292447"/>
    </source>
</evidence>
<feature type="region of interest" description="Disordered" evidence="5">
    <location>
        <begin position="255"/>
        <end position="285"/>
    </location>
</feature>